<sequence>MEQISYPVRMVSVACFLWTILNPTPSCRALADPLTNPSKLLYQKLMDDYGSPAIRPVVNLSHPTVGSHRLLISQIIDFDEPLQTLTLSSWQRMDWRDEFLVWDPKNYSDVTKLEIPEAIIWKPDIQLYENVNKEFLRLSETKLLVDHEGYVTWYAPMISTSSCRVNVRYFPFDTQKCNLSFSSWVYTMDQMKLYLSNKTEATQNIFMGNGVWNLAKVLRTQKFHKYDCCPAQYMSVVYTIVLTRTYAFYLFNMIIPSITLCLTNTLVYLIPPESGEKVQFAVSNLLASILFQQLIATTMPPLGDELPLLGIFFLFMVMCSCFSIAFSILSLQLYNKKGEKPVPACLRKLILLSHPVAHRRLLHRVSTMRAMRLSHNGQSEHKSDNTSSASKEDADVEETQINKSDVDNENNAELESQTKTKEKRTLQSNGRRRQSASFKRDVVIEEWRLLARVVDKMVFTLVLILTCAVLLSLILEFLNKKE</sequence>
<feature type="transmembrane region" description="Helical" evidence="14">
    <location>
        <begin position="308"/>
        <end position="331"/>
    </location>
</feature>
<keyword evidence="19" id="KW-1185">Reference proteome</keyword>
<dbReference type="CDD" id="cd19051">
    <property type="entry name" value="LGIC_TM_cation"/>
    <property type="match status" value="1"/>
</dbReference>
<dbReference type="Proteomes" id="UP000007110">
    <property type="component" value="Unassembled WGS sequence"/>
</dbReference>
<dbReference type="PANTHER" id="PTHR18945">
    <property type="entry name" value="NEUROTRANSMITTER GATED ION CHANNEL"/>
    <property type="match status" value="1"/>
</dbReference>
<dbReference type="InParanoid" id="A0A7M7RCX6"/>
<evidence type="ECO:0000256" key="11">
    <source>
        <dbReference type="ARBA" id="ARBA00023286"/>
    </source>
</evidence>
<comment type="similarity">
    <text evidence="14">Belongs to the ligand-gated ion channel (TC 1.A.9) family.</text>
</comment>
<keyword evidence="9" id="KW-0675">Receptor</keyword>
<keyword evidence="6 14" id="KW-0406">Ion transport</keyword>
<evidence type="ECO:0000256" key="13">
    <source>
        <dbReference type="ARBA" id="ARBA00034099"/>
    </source>
</evidence>
<dbReference type="InterPro" id="IPR002394">
    <property type="entry name" value="Nicotinic_acetylcholine_rcpt"/>
</dbReference>
<evidence type="ECO:0000256" key="1">
    <source>
        <dbReference type="ARBA" id="ARBA00022448"/>
    </source>
</evidence>
<dbReference type="Gene3D" id="2.70.170.10">
    <property type="entry name" value="Neurotransmitter-gated ion-channel ligand-binding domain"/>
    <property type="match status" value="1"/>
</dbReference>
<keyword evidence="1 14" id="KW-0813">Transport</keyword>
<dbReference type="FunFam" id="1.20.58.390:FF:000093">
    <property type="entry name" value="Uncharacterized protein"/>
    <property type="match status" value="1"/>
</dbReference>
<dbReference type="GO" id="GO:1902495">
    <property type="term" value="C:transmembrane transporter complex"/>
    <property type="evidence" value="ECO:0000318"/>
    <property type="project" value="GO_Central"/>
</dbReference>
<evidence type="ECO:0000256" key="4">
    <source>
        <dbReference type="ARBA" id="ARBA00022989"/>
    </source>
</evidence>
<dbReference type="GO" id="GO:0022848">
    <property type="term" value="F:acetylcholine-gated monoatomic cation-selective channel activity"/>
    <property type="evidence" value="ECO:0007669"/>
    <property type="project" value="InterPro"/>
</dbReference>
<feature type="domain" description="Neurotransmitter-gated ion-channel ligand-binding" evidence="16">
    <location>
        <begin position="40"/>
        <end position="245"/>
    </location>
</feature>
<evidence type="ECO:0000313" key="18">
    <source>
        <dbReference type="EnsemblMetazoa" id="XP_788399"/>
    </source>
</evidence>
<dbReference type="EnsemblMetazoa" id="XM_783306">
    <property type="protein sequence ID" value="XP_788399"/>
    <property type="gene ID" value="LOC583397"/>
</dbReference>
<evidence type="ECO:0000256" key="7">
    <source>
        <dbReference type="ARBA" id="ARBA00023136"/>
    </source>
</evidence>
<feature type="domain" description="Neurotransmitter-gated ion-channel transmembrane" evidence="17">
    <location>
        <begin position="253"/>
        <end position="468"/>
    </location>
</feature>
<dbReference type="KEGG" id="spu:583397"/>
<keyword evidence="7 14" id="KW-0472">Membrane</keyword>
<keyword evidence="2" id="KW-1003">Cell membrane</keyword>
<dbReference type="Gene3D" id="1.20.58.390">
    <property type="entry name" value="Neurotransmitter-gated ion-channel transmembrane domain"/>
    <property type="match status" value="1"/>
</dbReference>
<dbReference type="Pfam" id="PF02932">
    <property type="entry name" value="Neur_chan_memb"/>
    <property type="match status" value="1"/>
</dbReference>
<keyword evidence="11" id="KW-1071">Ligand-gated ion channel</keyword>
<keyword evidence="12 14" id="KW-0407">Ion channel</keyword>
<evidence type="ECO:0000256" key="10">
    <source>
        <dbReference type="ARBA" id="ARBA00023180"/>
    </source>
</evidence>
<keyword evidence="8" id="KW-1015">Disulfide bond</keyword>
<protein>
    <submittedName>
        <fullName evidence="18">Uncharacterized protein</fullName>
    </submittedName>
</protein>
<evidence type="ECO:0000256" key="3">
    <source>
        <dbReference type="ARBA" id="ARBA00022692"/>
    </source>
</evidence>
<feature type="signal peptide" evidence="14">
    <location>
        <begin position="1"/>
        <end position="29"/>
    </location>
</feature>
<dbReference type="OrthoDB" id="410315at2759"/>
<feature type="compositionally biased region" description="Basic and acidic residues" evidence="15">
    <location>
        <begin position="416"/>
        <end position="425"/>
    </location>
</feature>
<dbReference type="GO" id="GO:0045211">
    <property type="term" value="C:postsynaptic membrane"/>
    <property type="evidence" value="ECO:0007669"/>
    <property type="project" value="InterPro"/>
</dbReference>
<evidence type="ECO:0000256" key="6">
    <source>
        <dbReference type="ARBA" id="ARBA00023065"/>
    </source>
</evidence>
<reference evidence="18" key="2">
    <citation type="submission" date="2021-01" db="UniProtKB">
        <authorList>
            <consortium name="EnsemblMetazoa"/>
        </authorList>
    </citation>
    <scope>IDENTIFICATION</scope>
</reference>
<dbReference type="InterPro" id="IPR006201">
    <property type="entry name" value="Neur_channel"/>
</dbReference>
<dbReference type="GO" id="GO:0004888">
    <property type="term" value="F:transmembrane signaling receptor activity"/>
    <property type="evidence" value="ECO:0007669"/>
    <property type="project" value="InterPro"/>
</dbReference>
<keyword evidence="14" id="KW-0732">Signal</keyword>
<keyword evidence="3 14" id="KW-0812">Transmembrane</keyword>
<organism evidence="18 19">
    <name type="scientific">Strongylocentrotus purpuratus</name>
    <name type="common">Purple sea urchin</name>
    <dbReference type="NCBI Taxonomy" id="7668"/>
    <lineage>
        <taxon>Eukaryota</taxon>
        <taxon>Metazoa</taxon>
        <taxon>Echinodermata</taxon>
        <taxon>Eleutherozoa</taxon>
        <taxon>Echinozoa</taxon>
        <taxon>Echinoidea</taxon>
        <taxon>Euechinoidea</taxon>
        <taxon>Echinacea</taxon>
        <taxon>Camarodonta</taxon>
        <taxon>Echinidea</taxon>
        <taxon>Strongylocentrotidae</taxon>
        <taxon>Strongylocentrotus</taxon>
    </lineage>
</organism>
<comment type="caution">
    <text evidence="14">Lacks conserved residue(s) required for the propagation of feature annotation.</text>
</comment>
<dbReference type="PROSITE" id="PS00236">
    <property type="entry name" value="NEUROTR_ION_CHANNEL"/>
    <property type="match status" value="1"/>
</dbReference>
<reference evidence="19" key="1">
    <citation type="submission" date="2015-02" db="EMBL/GenBank/DDBJ databases">
        <title>Genome sequencing for Strongylocentrotus purpuratus.</title>
        <authorList>
            <person name="Murali S."/>
            <person name="Liu Y."/>
            <person name="Vee V."/>
            <person name="English A."/>
            <person name="Wang M."/>
            <person name="Skinner E."/>
            <person name="Han Y."/>
            <person name="Muzny D.M."/>
            <person name="Worley K.C."/>
            <person name="Gibbs R.A."/>
        </authorList>
    </citation>
    <scope>NUCLEOTIDE SEQUENCE</scope>
</reference>
<name>A0A7M7RCX6_STRPU</name>
<dbReference type="SUPFAM" id="SSF63712">
    <property type="entry name" value="Nicotinic receptor ligand binding domain-like"/>
    <property type="match status" value="1"/>
</dbReference>
<dbReference type="InterPro" id="IPR006202">
    <property type="entry name" value="Neur_chan_lig-bd"/>
</dbReference>
<dbReference type="InterPro" id="IPR036719">
    <property type="entry name" value="Neuro-gated_channel_TM_sf"/>
</dbReference>
<evidence type="ECO:0000256" key="9">
    <source>
        <dbReference type="ARBA" id="ARBA00023170"/>
    </source>
</evidence>
<feature type="region of interest" description="Disordered" evidence="15">
    <location>
        <begin position="374"/>
        <end position="432"/>
    </location>
</feature>
<dbReference type="Pfam" id="PF02931">
    <property type="entry name" value="Neur_chan_LBD"/>
    <property type="match status" value="1"/>
</dbReference>
<accession>A0A7M7RCX6</accession>
<dbReference type="OMA" id="NIFMGNG"/>
<dbReference type="RefSeq" id="XP_788399.5">
    <property type="nucleotide sequence ID" value="XM_783306.5"/>
</dbReference>
<dbReference type="GO" id="GO:0005886">
    <property type="term" value="C:plasma membrane"/>
    <property type="evidence" value="ECO:0000318"/>
    <property type="project" value="GO_Central"/>
</dbReference>
<proteinExistence type="inferred from homology"/>
<dbReference type="FunFam" id="2.70.170.10:FF:000072">
    <property type="entry name" value="Uncharacterized protein"/>
    <property type="match status" value="1"/>
</dbReference>
<evidence type="ECO:0000256" key="5">
    <source>
        <dbReference type="ARBA" id="ARBA00023018"/>
    </source>
</evidence>
<keyword evidence="4 14" id="KW-1133">Transmembrane helix</keyword>
<dbReference type="InterPro" id="IPR018000">
    <property type="entry name" value="Neurotransmitter_ion_chnl_CS"/>
</dbReference>
<dbReference type="InterPro" id="IPR036734">
    <property type="entry name" value="Neur_chan_lig-bd_sf"/>
</dbReference>
<evidence type="ECO:0000313" key="19">
    <source>
        <dbReference type="Proteomes" id="UP000007110"/>
    </source>
</evidence>
<dbReference type="GO" id="GO:0042391">
    <property type="term" value="P:regulation of membrane potential"/>
    <property type="evidence" value="ECO:0000318"/>
    <property type="project" value="GO_Central"/>
</dbReference>
<dbReference type="GO" id="GO:0043005">
    <property type="term" value="C:neuron projection"/>
    <property type="evidence" value="ECO:0000318"/>
    <property type="project" value="GO_Central"/>
</dbReference>
<evidence type="ECO:0000256" key="2">
    <source>
        <dbReference type="ARBA" id="ARBA00022475"/>
    </source>
</evidence>
<dbReference type="GO" id="GO:0007268">
    <property type="term" value="P:chemical synaptic transmission"/>
    <property type="evidence" value="ECO:0000318"/>
    <property type="project" value="GO_Central"/>
</dbReference>
<dbReference type="GO" id="GO:1904315">
    <property type="term" value="F:transmitter-gated monoatomic ion channel activity involved in regulation of postsynaptic membrane potential"/>
    <property type="evidence" value="ECO:0000318"/>
    <property type="project" value="GO_Central"/>
</dbReference>
<dbReference type="SUPFAM" id="SSF90112">
    <property type="entry name" value="Neurotransmitter-gated ion-channel transmembrane pore"/>
    <property type="match status" value="1"/>
</dbReference>
<feature type="transmembrane region" description="Helical" evidence="14">
    <location>
        <begin position="458"/>
        <end position="478"/>
    </location>
</feature>
<feature type="chain" id="PRO_5029946556" evidence="14">
    <location>
        <begin position="30"/>
        <end position="482"/>
    </location>
</feature>
<dbReference type="PRINTS" id="PR00252">
    <property type="entry name" value="NRIONCHANNEL"/>
</dbReference>
<comment type="subcellular location">
    <subcellularLocation>
        <location evidence="13">Synaptic cell membrane</location>
        <topology evidence="13">Multi-pass membrane protein</topology>
    </subcellularLocation>
</comment>
<keyword evidence="5" id="KW-0770">Synapse</keyword>
<feature type="transmembrane region" description="Helical" evidence="14">
    <location>
        <begin position="246"/>
        <end position="270"/>
    </location>
</feature>
<evidence type="ECO:0000259" key="16">
    <source>
        <dbReference type="Pfam" id="PF02931"/>
    </source>
</evidence>
<dbReference type="GO" id="GO:0045202">
    <property type="term" value="C:synapse"/>
    <property type="evidence" value="ECO:0000318"/>
    <property type="project" value="GO_Central"/>
</dbReference>
<dbReference type="CDD" id="cd18997">
    <property type="entry name" value="LGIC_ECD_nAChR"/>
    <property type="match status" value="1"/>
</dbReference>
<evidence type="ECO:0000259" key="17">
    <source>
        <dbReference type="Pfam" id="PF02932"/>
    </source>
</evidence>
<dbReference type="InterPro" id="IPR006029">
    <property type="entry name" value="Neurotrans-gated_channel_TM"/>
</dbReference>
<keyword evidence="10" id="KW-0325">Glycoprotein</keyword>
<dbReference type="AlphaFoldDB" id="A0A7M7RCX6"/>
<dbReference type="InterPro" id="IPR038050">
    <property type="entry name" value="Neuro_actylchol_rec"/>
</dbReference>
<evidence type="ECO:0000256" key="14">
    <source>
        <dbReference type="RuleBase" id="RU000687"/>
    </source>
</evidence>
<dbReference type="GO" id="GO:0005231">
    <property type="term" value="F:excitatory extracellular ligand-gated monoatomic ion channel activity"/>
    <property type="evidence" value="ECO:0000318"/>
    <property type="project" value="GO_Central"/>
</dbReference>
<dbReference type="PRINTS" id="PR00254">
    <property type="entry name" value="NICOTINICR"/>
</dbReference>
<evidence type="ECO:0000256" key="12">
    <source>
        <dbReference type="ARBA" id="ARBA00023303"/>
    </source>
</evidence>
<evidence type="ECO:0000256" key="8">
    <source>
        <dbReference type="ARBA" id="ARBA00023157"/>
    </source>
</evidence>
<dbReference type="GO" id="GO:0034220">
    <property type="term" value="P:monoatomic ion transmembrane transport"/>
    <property type="evidence" value="ECO:0000318"/>
    <property type="project" value="GO_Central"/>
</dbReference>
<dbReference type="GeneID" id="583397"/>
<evidence type="ECO:0000256" key="15">
    <source>
        <dbReference type="SAM" id="MobiDB-lite"/>
    </source>
</evidence>